<evidence type="ECO:0000259" key="3">
    <source>
        <dbReference type="Pfam" id="PF10412"/>
    </source>
</evidence>
<dbReference type="InterPro" id="IPR051162">
    <property type="entry name" value="T4SS_component"/>
</dbReference>
<keyword evidence="6" id="KW-1185">Reference proteome</keyword>
<protein>
    <submittedName>
        <fullName evidence="5">Uncharacterized protein</fullName>
    </submittedName>
</protein>
<dbReference type="Gene3D" id="3.40.50.300">
    <property type="entry name" value="P-loop containing nucleotide triphosphate hydrolases"/>
    <property type="match status" value="2"/>
</dbReference>
<dbReference type="SUPFAM" id="SSF52540">
    <property type="entry name" value="P-loop containing nucleoside triphosphate hydrolases"/>
    <property type="match status" value="1"/>
</dbReference>
<reference evidence="6" key="1">
    <citation type="journal article" date="2019" name="Int. J. Syst. Evol. Microbiol.">
        <title>The Global Catalogue of Microorganisms (GCM) 10K type strain sequencing project: providing services to taxonomists for standard genome sequencing and annotation.</title>
        <authorList>
            <consortium name="The Broad Institute Genomics Platform"/>
            <consortium name="The Broad Institute Genome Sequencing Center for Infectious Disease"/>
            <person name="Wu L."/>
            <person name="Ma J."/>
        </authorList>
    </citation>
    <scope>NUCLEOTIDE SEQUENCE [LARGE SCALE GENOMIC DNA]</scope>
    <source>
        <strain evidence="6">JCM 17938</strain>
    </source>
</reference>
<dbReference type="PANTHER" id="PTHR30121:SF11">
    <property type="entry name" value="AAA+ ATPASE DOMAIN-CONTAINING PROTEIN"/>
    <property type="match status" value="1"/>
</dbReference>
<feature type="domain" description="DUF8128" evidence="4">
    <location>
        <begin position="91"/>
        <end position="378"/>
    </location>
</feature>
<sequence length="843" mass="89838">MNTPRVLGGHLQAPEAVPADLRGDSPLGQLLTDPLGTLSRLGQQAGHLLISHLPVAAPAAMGAVILIVVARLLLSRWRHRLLLDGAQLVQVRVPPQVDASAAATFWANLIGLLRPRWRRWVFGQPHVAFEFRWDGPELGIQVWVPGSVPAVLVARAIEAAWPAARTTITTPTDLIPTGAVATGGTLRLARPDHHPIATGHKDDPIRALLGAATGITVGQRAVVQVLARPITGRRLARAHRAAARLRGTTQPTLTGRLLDLLTPGPPARPARPGTIAAAHPERAGEIKAILDKAAQPRFAVTIRYAAATTHTDDVQAARGWARGRAHALASAFAVFAGRNYFDRHRLHHPAQALNQRRLGWGDLLSVAELAAIAHLPHDPAVPGLSRAGANSVPPPPVVPAGGKGCKPLGDADAGPVRPIALCVADARQHLHVLGATGAGKSTLIAQMILADARAGRAAVVIDPRGDLINDLLDRLPEQVADRVWLIDPDTTPPPALGVLAGKDANLASDNLVGIFARIFADSWGPRTDDILRSAVLTLQQTPGATLADIPRLLTEDAYRIGATGRLRDEVLAGFWAWYTGLSPEARAAAIGPVMNKLRHFLLRPFVRAVVGAHGPGLDTDRLLNTGGILLVRVPKGMLGDDTARLLGSFVIAKVWEATTRRARQPEATRRDAALYVDEAHSFLNLPHGLEEMLAEARAHRLSIVLAHQNLAQFPAGMREAVAANARNKIIFSISAHDARQLATVTAPNLTAHDLANLAAYQAAARLIVNNTETPAFTFTTRPLPEPAPGRADLLRRAARANAETTRRPPPRSDPRHDGAHHPELSEPGAQPSEDEPPAARPPA</sequence>
<evidence type="ECO:0000313" key="5">
    <source>
        <dbReference type="EMBL" id="GAA4617205.1"/>
    </source>
</evidence>
<keyword evidence="2" id="KW-0812">Transmembrane</keyword>
<keyword evidence="2" id="KW-1133">Transmembrane helix</keyword>
<dbReference type="InterPro" id="IPR027417">
    <property type="entry name" value="P-loop_NTPase"/>
</dbReference>
<dbReference type="Proteomes" id="UP001500212">
    <property type="component" value="Unassembled WGS sequence"/>
</dbReference>
<evidence type="ECO:0000259" key="4">
    <source>
        <dbReference type="Pfam" id="PF26449"/>
    </source>
</evidence>
<dbReference type="RefSeq" id="WP_345365445.1">
    <property type="nucleotide sequence ID" value="NZ_BAABHJ010000039.1"/>
</dbReference>
<dbReference type="PANTHER" id="PTHR30121">
    <property type="entry name" value="UNCHARACTERIZED PROTEIN YJGR-RELATED"/>
    <property type="match status" value="1"/>
</dbReference>
<comment type="caution">
    <text evidence="5">The sequence shown here is derived from an EMBL/GenBank/DDBJ whole genome shotgun (WGS) entry which is preliminary data.</text>
</comment>
<dbReference type="CDD" id="cd01127">
    <property type="entry name" value="TrwB_TraG_TraD_VirD4"/>
    <property type="match status" value="2"/>
</dbReference>
<dbReference type="InterPro" id="IPR058441">
    <property type="entry name" value="DUF8128"/>
</dbReference>
<organism evidence="5 6">
    <name type="scientific">Actinoallomurus liliacearum</name>
    <dbReference type="NCBI Taxonomy" id="1080073"/>
    <lineage>
        <taxon>Bacteria</taxon>
        <taxon>Bacillati</taxon>
        <taxon>Actinomycetota</taxon>
        <taxon>Actinomycetes</taxon>
        <taxon>Streptosporangiales</taxon>
        <taxon>Thermomonosporaceae</taxon>
        <taxon>Actinoallomurus</taxon>
    </lineage>
</organism>
<accession>A0ABP8TUZ9</accession>
<feature type="transmembrane region" description="Helical" evidence="2">
    <location>
        <begin position="55"/>
        <end position="74"/>
    </location>
</feature>
<feature type="domain" description="Type IV secretion system coupling protein TraD DNA-binding" evidence="3">
    <location>
        <begin position="421"/>
        <end position="471"/>
    </location>
</feature>
<feature type="region of interest" description="Disordered" evidence="1">
    <location>
        <begin position="795"/>
        <end position="843"/>
    </location>
</feature>
<evidence type="ECO:0000256" key="1">
    <source>
        <dbReference type="SAM" id="MobiDB-lite"/>
    </source>
</evidence>
<gene>
    <name evidence="5" type="ORF">GCM10023195_76690</name>
</gene>
<dbReference type="EMBL" id="BAABHJ010000039">
    <property type="protein sequence ID" value="GAA4617205.1"/>
    <property type="molecule type" value="Genomic_DNA"/>
</dbReference>
<dbReference type="Pfam" id="PF10412">
    <property type="entry name" value="TrwB_AAD_bind"/>
    <property type="match status" value="1"/>
</dbReference>
<dbReference type="Pfam" id="PF26449">
    <property type="entry name" value="DUF8128"/>
    <property type="match status" value="1"/>
</dbReference>
<proteinExistence type="predicted"/>
<name>A0ABP8TUZ9_9ACTN</name>
<keyword evidence="2" id="KW-0472">Membrane</keyword>
<evidence type="ECO:0000256" key="2">
    <source>
        <dbReference type="SAM" id="Phobius"/>
    </source>
</evidence>
<feature type="compositionally biased region" description="Basic and acidic residues" evidence="1">
    <location>
        <begin position="804"/>
        <end position="824"/>
    </location>
</feature>
<evidence type="ECO:0000313" key="6">
    <source>
        <dbReference type="Proteomes" id="UP001500212"/>
    </source>
</evidence>
<dbReference type="InterPro" id="IPR019476">
    <property type="entry name" value="T4SS_TraD_DNA-bd"/>
</dbReference>